<evidence type="ECO:0000313" key="2">
    <source>
        <dbReference type="Proteomes" id="UP000600946"/>
    </source>
</evidence>
<protein>
    <submittedName>
        <fullName evidence="1">Uncharacterized protein</fullName>
    </submittedName>
</protein>
<dbReference type="Proteomes" id="UP000600946">
    <property type="component" value="Unassembled WGS sequence"/>
</dbReference>
<organism evidence="1 2">
    <name type="scientific">Streptomyces xanthochromogenes</name>
    <dbReference type="NCBI Taxonomy" id="67384"/>
    <lineage>
        <taxon>Bacteria</taxon>
        <taxon>Bacillati</taxon>
        <taxon>Actinomycetota</taxon>
        <taxon>Actinomycetes</taxon>
        <taxon>Kitasatosporales</taxon>
        <taxon>Streptomycetaceae</taxon>
        <taxon>Streptomyces</taxon>
    </lineage>
</organism>
<evidence type="ECO:0000313" key="1">
    <source>
        <dbReference type="EMBL" id="GGY64359.1"/>
    </source>
</evidence>
<dbReference type="EMBL" id="BMUU01000017">
    <property type="protein sequence ID" value="GGY64359.1"/>
    <property type="molecule type" value="Genomic_DNA"/>
</dbReference>
<gene>
    <name evidence="1" type="ORF">GCM10010326_68850</name>
</gene>
<name>A0ABQ3ASF2_9ACTN</name>
<dbReference type="RefSeq" id="WP_190029154.1">
    <property type="nucleotide sequence ID" value="NZ_BMUU01000017.1"/>
</dbReference>
<proteinExistence type="predicted"/>
<sequence>MSDRPPAHTLAGTDLSDRLHALAVHGAVPAPTAGAQVRVRAVRRRRARRVMLSTTVLASAAVVTLASGALCPSAPPPPPSSTAAPPRPVQDVLIDLDTHRLTVDGRSFRIGAPDPHCPIGERAVTVSAKYPVVNLVPNEIGVGRPGPRNWAVTFTDQDHQQRLLLFELTPSDLPSVGADHILGAVGVAPASGKQVYDAVRLGAQVRIKGGQRSEKPLAHSACIDRQPVKGGG</sequence>
<accession>A0ABQ3ASF2</accession>
<keyword evidence="2" id="KW-1185">Reference proteome</keyword>
<dbReference type="GeneID" id="96294754"/>
<comment type="caution">
    <text evidence="1">The sequence shown here is derived from an EMBL/GenBank/DDBJ whole genome shotgun (WGS) entry which is preliminary data.</text>
</comment>
<reference evidence="2" key="1">
    <citation type="journal article" date="2019" name="Int. J. Syst. Evol. Microbiol.">
        <title>The Global Catalogue of Microorganisms (GCM) 10K type strain sequencing project: providing services to taxonomists for standard genome sequencing and annotation.</title>
        <authorList>
            <consortium name="The Broad Institute Genomics Platform"/>
            <consortium name="The Broad Institute Genome Sequencing Center for Infectious Disease"/>
            <person name="Wu L."/>
            <person name="Ma J."/>
        </authorList>
    </citation>
    <scope>NUCLEOTIDE SEQUENCE [LARGE SCALE GENOMIC DNA]</scope>
    <source>
        <strain evidence="2">JCM 4594</strain>
    </source>
</reference>